<evidence type="ECO:0000313" key="2">
    <source>
        <dbReference type="EMBL" id="OHV46421.1"/>
    </source>
</evidence>
<dbReference type="Proteomes" id="UP000179627">
    <property type="component" value="Unassembled WGS sequence"/>
</dbReference>
<reference evidence="3" key="1">
    <citation type="submission" date="2016-07" db="EMBL/GenBank/DDBJ databases">
        <title>Sequence Frankia sp. strain CcI1.17.</title>
        <authorList>
            <person name="Ghodhbane-Gtari F."/>
            <person name="Swanson E."/>
            <person name="Gueddou A."/>
            <person name="Morris K."/>
            <person name="Hezbri K."/>
            <person name="Ktari A."/>
            <person name="Nouioui I."/>
            <person name="Abebe-Akele F."/>
            <person name="Simpson S."/>
            <person name="Thomas K."/>
            <person name="Gtari M."/>
            <person name="Tisa L.S."/>
            <person name="Hurst S."/>
        </authorList>
    </citation>
    <scope>NUCLEOTIDE SEQUENCE [LARGE SCALE GENOMIC DNA]</scope>
    <source>
        <strain evidence="3">Cc1.17</strain>
    </source>
</reference>
<feature type="region of interest" description="Disordered" evidence="1">
    <location>
        <begin position="85"/>
        <end position="111"/>
    </location>
</feature>
<dbReference type="OrthoDB" id="3218520at2"/>
<protein>
    <submittedName>
        <fullName evidence="2">Uncharacterized protein</fullName>
    </submittedName>
</protein>
<feature type="compositionally biased region" description="Low complexity" evidence="1">
    <location>
        <begin position="99"/>
        <end position="111"/>
    </location>
</feature>
<name>A0A1S1RKV7_9ACTN</name>
<accession>A0A1S1RKV7</accession>
<evidence type="ECO:0000256" key="1">
    <source>
        <dbReference type="SAM" id="MobiDB-lite"/>
    </source>
</evidence>
<gene>
    <name evidence="2" type="ORF">CC117_01965</name>
</gene>
<feature type="region of interest" description="Disordered" evidence="1">
    <location>
        <begin position="1"/>
        <end position="38"/>
    </location>
</feature>
<dbReference type="AlphaFoldDB" id="A0A1S1RKV7"/>
<comment type="caution">
    <text evidence="2">The sequence shown here is derived from an EMBL/GenBank/DDBJ whole genome shotgun (WGS) entry which is preliminary data.</text>
</comment>
<organism evidence="2 3">
    <name type="scientific">Parafrankia colletiae</name>
    <dbReference type="NCBI Taxonomy" id="573497"/>
    <lineage>
        <taxon>Bacteria</taxon>
        <taxon>Bacillati</taxon>
        <taxon>Actinomycetota</taxon>
        <taxon>Actinomycetes</taxon>
        <taxon>Frankiales</taxon>
        <taxon>Frankiaceae</taxon>
        <taxon>Parafrankia</taxon>
    </lineage>
</organism>
<evidence type="ECO:0000313" key="3">
    <source>
        <dbReference type="Proteomes" id="UP000179627"/>
    </source>
</evidence>
<proteinExistence type="predicted"/>
<dbReference type="RefSeq" id="WP_071081958.1">
    <property type="nucleotide sequence ID" value="NZ_MBLM01000002.1"/>
</dbReference>
<dbReference type="EMBL" id="MBLM01000002">
    <property type="protein sequence ID" value="OHV46421.1"/>
    <property type="molecule type" value="Genomic_DNA"/>
</dbReference>
<sequence length="111" mass="11090">MGVTATEPTGAPAPGAAATTAPGPMAGPAKAAGGPADHTRLRARLEELDQRIARIDVLIGLIEADVERNRLLLGAVGAVGGYQPRRFPAPRVAGGPGSGSPLRPGGAEVPR</sequence>
<feature type="compositionally biased region" description="Low complexity" evidence="1">
    <location>
        <begin position="1"/>
        <end position="36"/>
    </location>
</feature>
<keyword evidence="3" id="KW-1185">Reference proteome</keyword>